<proteinExistence type="predicted"/>
<sequence length="57" mass="6422">MFKVIEVFQDKHTGQPYRVGDIFEGDSKRTAELVKAGYLEKVAEEPVVVPDDPADKE</sequence>
<name>A0A841T7N8_9BACL</name>
<dbReference type="AlphaFoldDB" id="A0A841T7N8"/>
<keyword evidence="2" id="KW-1185">Reference proteome</keyword>
<dbReference type="RefSeq" id="WP_185177289.1">
    <property type="nucleotide sequence ID" value="NZ_CBCSEP010000012.1"/>
</dbReference>
<comment type="caution">
    <text evidence="1">The sequence shown here is derived from an EMBL/GenBank/DDBJ whole genome shotgun (WGS) entry which is preliminary data.</text>
</comment>
<evidence type="ECO:0000313" key="1">
    <source>
        <dbReference type="EMBL" id="MBB6675985.1"/>
    </source>
</evidence>
<dbReference type="Proteomes" id="UP000574133">
    <property type="component" value="Unassembled WGS sequence"/>
</dbReference>
<protein>
    <submittedName>
        <fullName evidence="1">Uncharacterized protein</fullName>
    </submittedName>
</protein>
<reference evidence="1 2" key="1">
    <citation type="submission" date="2020-08" db="EMBL/GenBank/DDBJ databases">
        <title>Cohnella phylogeny.</title>
        <authorList>
            <person name="Dunlap C."/>
        </authorList>
    </citation>
    <scope>NUCLEOTIDE SEQUENCE [LARGE SCALE GENOMIC DNA]</scope>
    <source>
        <strain evidence="1 2">DSM 103658</strain>
    </source>
</reference>
<dbReference type="EMBL" id="JACJVN010000007">
    <property type="protein sequence ID" value="MBB6675985.1"/>
    <property type="molecule type" value="Genomic_DNA"/>
</dbReference>
<organism evidence="1 2">
    <name type="scientific">Cohnella lubricantis</name>
    <dbReference type="NCBI Taxonomy" id="2163172"/>
    <lineage>
        <taxon>Bacteria</taxon>
        <taxon>Bacillati</taxon>
        <taxon>Bacillota</taxon>
        <taxon>Bacilli</taxon>
        <taxon>Bacillales</taxon>
        <taxon>Paenibacillaceae</taxon>
        <taxon>Cohnella</taxon>
    </lineage>
</organism>
<evidence type="ECO:0000313" key="2">
    <source>
        <dbReference type="Proteomes" id="UP000574133"/>
    </source>
</evidence>
<gene>
    <name evidence="1" type="ORF">H4Q31_01440</name>
</gene>
<accession>A0A841T7N8</accession>